<keyword evidence="2" id="KW-1185">Reference proteome</keyword>
<dbReference type="Pfam" id="PF05045">
    <property type="entry name" value="RgpF"/>
    <property type="match status" value="1"/>
</dbReference>
<proteinExistence type="predicted"/>
<dbReference type="Proteomes" id="UP001430065">
    <property type="component" value="Unassembled WGS sequence"/>
</dbReference>
<reference evidence="1 2" key="1">
    <citation type="submission" date="2020-10" db="EMBL/GenBank/DDBJ databases">
        <title>Phylogeny of dyella-like bacteria.</title>
        <authorList>
            <person name="Fu J."/>
        </authorList>
    </citation>
    <scope>NUCLEOTIDE SEQUENCE [LARGE SCALE GENOMIC DNA]</scope>
    <source>
        <strain evidence="1 2">THG-B117</strain>
    </source>
</reference>
<dbReference type="RefSeq" id="WP_204636110.1">
    <property type="nucleotide sequence ID" value="NZ_JADIKC010000004.1"/>
</dbReference>
<name>A0ABS2JRK2_9GAMM</name>
<dbReference type="Gene3D" id="1.10.150.400">
    <property type="match status" value="1"/>
</dbReference>
<dbReference type="Gene3D" id="3.40.50.1000">
    <property type="entry name" value="HAD superfamily/HAD-like"/>
    <property type="match status" value="1"/>
</dbReference>
<accession>A0ABS2JRK2</accession>
<evidence type="ECO:0000313" key="1">
    <source>
        <dbReference type="EMBL" id="MBM7121652.1"/>
    </source>
</evidence>
<dbReference type="EMBL" id="JADIKC010000004">
    <property type="protein sequence ID" value="MBM7121652.1"/>
    <property type="molecule type" value="Genomic_DNA"/>
</dbReference>
<dbReference type="InterPro" id="IPR036412">
    <property type="entry name" value="HAD-like_sf"/>
</dbReference>
<comment type="caution">
    <text evidence="1">The sequence shown here is derived from an EMBL/GenBank/DDBJ whole genome shotgun (WGS) entry which is preliminary data.</text>
</comment>
<dbReference type="InterPro" id="IPR023214">
    <property type="entry name" value="HAD_sf"/>
</dbReference>
<dbReference type="SUPFAM" id="SSF56784">
    <property type="entry name" value="HAD-like"/>
    <property type="match status" value="1"/>
</dbReference>
<protein>
    <submittedName>
        <fullName evidence="1">Polysaccharide biosynthesis protein</fullName>
    </submittedName>
</protein>
<organism evidence="1 2">
    <name type="scientific">Dyella kyungheensis</name>
    <dbReference type="NCBI Taxonomy" id="1242174"/>
    <lineage>
        <taxon>Bacteria</taxon>
        <taxon>Pseudomonadati</taxon>
        <taxon>Pseudomonadota</taxon>
        <taxon>Gammaproteobacteria</taxon>
        <taxon>Lysobacterales</taxon>
        <taxon>Rhodanobacteraceae</taxon>
        <taxon>Dyella</taxon>
    </lineage>
</organism>
<evidence type="ECO:0000313" key="2">
    <source>
        <dbReference type="Proteomes" id="UP001430065"/>
    </source>
</evidence>
<dbReference type="InterPro" id="IPR007739">
    <property type="entry name" value="RgpF"/>
</dbReference>
<gene>
    <name evidence="1" type="ORF">ISP20_10845</name>
</gene>
<sequence>MPSLAQLSSFLRDAIQRHGGGMTGIRSLATRSVKVVRALGIRGLLWRLRAAQQRNSALPPPEAMTLNAAAPLASVNMSIGVMAHVFYPDLLEELAGCLARIPLPYTLMVSVVDESARAQAEARLSALPRLSALHVRIVPNRGRDIAPLLVTFREEILALDLICHVHTKKSLYGGQDQVGWRGHLFDSLLGSSERQSWIFGMFQANPELGIVYPESYANVPLWGHTWLSNAEWGRQLAEQLGFEIDAAGYLDFPAGSMFWARTQALRPLFELGLRTDSFPPEKGQIDGTLQHAIERMLSLVTRHQGMFVGILPTDGRLALAQEGERNRRLYFDAPLRQKIDYFATDATWLSFDIFDTLVLRPFLTAQGARDFLAMLVHKQHGIENFGALRTQAEAKARARAGKDVDLDRIYATLHEDAALPADTLAAVKSLELATERRLLKPRHALVAALESFAAEPQRKLLGVSDMYITEAELRSVLPAEVDRSLSRLYVSCDTGWRKDSDAGWRALLDAEHAEARRWLHIGDNEQADVMRPLHAGLLFPVHVLRPAAYLDVVPGLRSLRPSPEQRGHWSHELWLGLVANRLAQVGDQQPLAFAQAVQIEHPDTFGYTVLGPLLADYLLWLARTALQHGTKKILFLSREGYLLHRLYQRLQEHVPALADVDGRYLLVSRRGVNTPAVRSLADLAPVFRKPYTGTLFGLLDSRLGRDVAVAARETLGKAALDSEVYLPEMAEALIDRLRPAASMLENIAERERSAYLAYWKTHVREGDRPILADVGYVGSIQAQLARVTGEALGGAYFAVTREIGEVLAGNQWAAARFHDGREQVESSPVLEQHLLLESMLTSPSGQFSHFEQDGAELVARYREDEAHGHRWTIIGKVQAGAEQFIADLLDVVGEHALEIHVSSLAVQEPLRSVGSGRWQLGAWSEALSVDDGYTGRGQVTTRPATR</sequence>